<feature type="transmembrane region" description="Helical" evidence="1">
    <location>
        <begin position="6"/>
        <end position="24"/>
    </location>
</feature>
<keyword evidence="1" id="KW-0472">Membrane</keyword>
<comment type="caution">
    <text evidence="2">The sequence shown here is derived from an EMBL/GenBank/DDBJ whole genome shotgun (WGS) entry which is preliminary data.</text>
</comment>
<gene>
    <name evidence="2" type="ORF">S01H1_05370</name>
</gene>
<evidence type="ECO:0000313" key="2">
    <source>
        <dbReference type="EMBL" id="GAF72994.1"/>
    </source>
</evidence>
<keyword evidence="1" id="KW-0812">Transmembrane</keyword>
<protein>
    <submittedName>
        <fullName evidence="2">Uncharacterized protein</fullName>
    </submittedName>
</protein>
<reference evidence="2" key="1">
    <citation type="journal article" date="2014" name="Front. Microbiol.">
        <title>High frequency of phylogenetically diverse reductive dehalogenase-homologous genes in deep subseafloor sedimentary metagenomes.</title>
        <authorList>
            <person name="Kawai M."/>
            <person name="Futagami T."/>
            <person name="Toyoda A."/>
            <person name="Takaki Y."/>
            <person name="Nishi S."/>
            <person name="Hori S."/>
            <person name="Arai W."/>
            <person name="Tsubouchi T."/>
            <person name="Morono Y."/>
            <person name="Uchiyama I."/>
            <person name="Ito T."/>
            <person name="Fujiyama A."/>
            <person name="Inagaki F."/>
            <person name="Takami H."/>
        </authorList>
    </citation>
    <scope>NUCLEOTIDE SEQUENCE</scope>
    <source>
        <strain evidence="2">Expedition CK06-06</strain>
    </source>
</reference>
<dbReference type="EMBL" id="BARS01002800">
    <property type="protein sequence ID" value="GAF72994.1"/>
    <property type="molecule type" value="Genomic_DNA"/>
</dbReference>
<dbReference type="AlphaFoldDB" id="X0RW08"/>
<evidence type="ECO:0000256" key="1">
    <source>
        <dbReference type="SAM" id="Phobius"/>
    </source>
</evidence>
<accession>X0RW08</accession>
<proteinExistence type="predicted"/>
<organism evidence="2">
    <name type="scientific">marine sediment metagenome</name>
    <dbReference type="NCBI Taxonomy" id="412755"/>
    <lineage>
        <taxon>unclassified sequences</taxon>
        <taxon>metagenomes</taxon>
        <taxon>ecological metagenomes</taxon>
    </lineage>
</organism>
<keyword evidence="1" id="KW-1133">Transmembrane helix</keyword>
<name>X0RW08_9ZZZZ</name>
<sequence length="53" mass="6203">TYNLVLQRALIPLLACFLVIFVFYHYHILPEQSVVCPDKYGVCIWQTSLDPDF</sequence>
<feature type="non-terminal residue" evidence="2">
    <location>
        <position position="1"/>
    </location>
</feature>